<evidence type="ECO:0000313" key="1">
    <source>
        <dbReference type="EMBL" id="JAH27434.1"/>
    </source>
</evidence>
<reference evidence="1" key="2">
    <citation type="journal article" date="2015" name="Fish Shellfish Immunol.">
        <title>Early steps in the European eel (Anguilla anguilla)-Vibrio vulnificus interaction in the gills: Role of the RtxA13 toxin.</title>
        <authorList>
            <person name="Callol A."/>
            <person name="Pajuelo D."/>
            <person name="Ebbesson L."/>
            <person name="Teles M."/>
            <person name="MacKenzie S."/>
            <person name="Amaro C."/>
        </authorList>
    </citation>
    <scope>NUCLEOTIDE SEQUENCE</scope>
</reference>
<sequence>MDSSIYIHLFYVIKDKRPY</sequence>
<accession>A0A0E9REC6</accession>
<protein>
    <submittedName>
        <fullName evidence="1">Uncharacterized protein</fullName>
    </submittedName>
</protein>
<organism evidence="1">
    <name type="scientific">Anguilla anguilla</name>
    <name type="common">European freshwater eel</name>
    <name type="synonym">Muraena anguilla</name>
    <dbReference type="NCBI Taxonomy" id="7936"/>
    <lineage>
        <taxon>Eukaryota</taxon>
        <taxon>Metazoa</taxon>
        <taxon>Chordata</taxon>
        <taxon>Craniata</taxon>
        <taxon>Vertebrata</taxon>
        <taxon>Euteleostomi</taxon>
        <taxon>Actinopterygii</taxon>
        <taxon>Neopterygii</taxon>
        <taxon>Teleostei</taxon>
        <taxon>Anguilliformes</taxon>
        <taxon>Anguillidae</taxon>
        <taxon>Anguilla</taxon>
    </lineage>
</organism>
<dbReference type="EMBL" id="GBXM01081143">
    <property type="protein sequence ID" value="JAH27434.1"/>
    <property type="molecule type" value="Transcribed_RNA"/>
</dbReference>
<reference evidence="1" key="1">
    <citation type="submission" date="2014-11" db="EMBL/GenBank/DDBJ databases">
        <authorList>
            <person name="Amaro Gonzalez C."/>
        </authorList>
    </citation>
    <scope>NUCLEOTIDE SEQUENCE</scope>
</reference>
<dbReference type="AlphaFoldDB" id="A0A0E9REC6"/>
<name>A0A0E9REC6_ANGAN</name>
<proteinExistence type="predicted"/>